<evidence type="ECO:0000256" key="1">
    <source>
        <dbReference type="SAM" id="Coils"/>
    </source>
</evidence>
<dbReference type="Proteomes" id="UP001151760">
    <property type="component" value="Unassembled WGS sequence"/>
</dbReference>
<organism evidence="2 3">
    <name type="scientific">Tanacetum coccineum</name>
    <dbReference type="NCBI Taxonomy" id="301880"/>
    <lineage>
        <taxon>Eukaryota</taxon>
        <taxon>Viridiplantae</taxon>
        <taxon>Streptophyta</taxon>
        <taxon>Embryophyta</taxon>
        <taxon>Tracheophyta</taxon>
        <taxon>Spermatophyta</taxon>
        <taxon>Magnoliopsida</taxon>
        <taxon>eudicotyledons</taxon>
        <taxon>Gunneridae</taxon>
        <taxon>Pentapetalae</taxon>
        <taxon>asterids</taxon>
        <taxon>campanulids</taxon>
        <taxon>Asterales</taxon>
        <taxon>Asteraceae</taxon>
        <taxon>Asteroideae</taxon>
        <taxon>Anthemideae</taxon>
        <taxon>Anthemidinae</taxon>
        <taxon>Tanacetum</taxon>
    </lineage>
</organism>
<comment type="caution">
    <text evidence="2">The sequence shown here is derived from an EMBL/GenBank/DDBJ whole genome shotgun (WGS) entry which is preliminary data.</text>
</comment>
<dbReference type="EMBL" id="BQNB010014884">
    <property type="protein sequence ID" value="GJT33512.1"/>
    <property type="molecule type" value="Genomic_DNA"/>
</dbReference>
<feature type="coiled-coil region" evidence="1">
    <location>
        <begin position="146"/>
        <end position="173"/>
    </location>
</feature>
<evidence type="ECO:0000313" key="3">
    <source>
        <dbReference type="Proteomes" id="UP001151760"/>
    </source>
</evidence>
<keyword evidence="1" id="KW-0175">Coiled coil</keyword>
<reference evidence="2" key="1">
    <citation type="journal article" date="2022" name="Int. J. Mol. Sci.">
        <title>Draft Genome of Tanacetum Coccineum: Genomic Comparison of Closely Related Tanacetum-Family Plants.</title>
        <authorList>
            <person name="Yamashiro T."/>
            <person name="Shiraishi A."/>
            <person name="Nakayama K."/>
            <person name="Satake H."/>
        </authorList>
    </citation>
    <scope>NUCLEOTIDE SEQUENCE</scope>
</reference>
<gene>
    <name evidence="2" type="ORF">Tco_0923931</name>
</gene>
<name>A0ABQ5D556_9ASTR</name>
<keyword evidence="3" id="KW-1185">Reference proteome</keyword>
<accession>A0ABQ5D556</accession>
<reference evidence="2" key="2">
    <citation type="submission" date="2022-01" db="EMBL/GenBank/DDBJ databases">
        <authorList>
            <person name="Yamashiro T."/>
            <person name="Shiraishi A."/>
            <person name="Satake H."/>
            <person name="Nakayama K."/>
        </authorList>
    </citation>
    <scope>NUCLEOTIDE SEQUENCE</scope>
</reference>
<protein>
    <submittedName>
        <fullName evidence="2">Uncharacterized protein</fullName>
    </submittedName>
</protein>
<proteinExistence type="predicted"/>
<evidence type="ECO:0000313" key="2">
    <source>
        <dbReference type="EMBL" id="GJT33512.1"/>
    </source>
</evidence>
<sequence>MDILTNHYTLLKHLLKMTFAHKFTITDEYITRNACKIPDTIFSRENRLLLLTSEKCGSLGSVDKIKIGFVARVKKDIKQRTTSQSKQYEKLWILVPDVKVKGLQRDLQNEEASSSCTPADICMEKLGHIQGHIRGRSGSTKHIFEIESLRMDLNSENEKSKQLEKYHLELKENHLKLQKDHVSLTKKVNYLMKHFTAWQSPESEVAFDL</sequence>